<dbReference type="PRINTS" id="PR00377">
    <property type="entry name" value="IMPHPHTASES"/>
</dbReference>
<dbReference type="EC" id="3.1.3.25" evidence="8"/>
<comment type="similarity">
    <text evidence="3 8">Belongs to the inositol monophosphatase superfamily.</text>
</comment>
<dbReference type="InterPro" id="IPR020583">
    <property type="entry name" value="Inositol_monoP_metal-BS"/>
</dbReference>
<dbReference type="PRINTS" id="PR01959">
    <property type="entry name" value="SBIMPHPHTASE"/>
</dbReference>
<name>A0A1T4W2H8_9BACT</name>
<sequence>MSDFVTPVLLMQTLAAVREAGRIITEAWEKPRSIKYKGPIDLVTETDVAVETFLGKRLREILPEANVLGEEGSPAARPEGTTWIIDPVDGTTNFAHSIPQCGISLALWRNDTVEMGIVYLPAEDELFHAVRGEGAFLNGKEISVTDESDVEHALVATGFPYSIREDIDIVMQNLRAVLMTTQGVRRFGSAATDLAYTACGRFDAYYEIRLKPWDLAAGWLLVEEAGGKVTLYDGVTPFDFGKGILASNGKVHKAVAALITDTDD</sequence>
<dbReference type="RefSeq" id="WP_078684781.1">
    <property type="nucleotide sequence ID" value="NZ_FUYA01000004.1"/>
</dbReference>
<comment type="cofactor">
    <cofactor evidence="2 7 8">
        <name>Mg(2+)</name>
        <dbReference type="ChEBI" id="CHEBI:18420"/>
    </cofactor>
</comment>
<evidence type="ECO:0000256" key="6">
    <source>
        <dbReference type="ARBA" id="ARBA00022842"/>
    </source>
</evidence>
<dbReference type="PANTHER" id="PTHR20854">
    <property type="entry name" value="INOSITOL MONOPHOSPHATASE"/>
    <property type="match status" value="1"/>
</dbReference>
<feature type="binding site" evidence="7">
    <location>
        <position position="86"/>
    </location>
    <ligand>
        <name>Mg(2+)</name>
        <dbReference type="ChEBI" id="CHEBI:18420"/>
        <label>1</label>
        <note>catalytic</note>
    </ligand>
</feature>
<keyword evidence="5 8" id="KW-0378">Hydrolase</keyword>
<dbReference type="GO" id="GO:0046872">
    <property type="term" value="F:metal ion binding"/>
    <property type="evidence" value="ECO:0007669"/>
    <property type="project" value="UniProtKB-KW"/>
</dbReference>
<dbReference type="Gene3D" id="3.40.190.80">
    <property type="match status" value="1"/>
</dbReference>
<organism evidence="9 10">
    <name type="scientific">Desulfobaculum bizertense DSM 18034</name>
    <dbReference type="NCBI Taxonomy" id="1121442"/>
    <lineage>
        <taxon>Bacteria</taxon>
        <taxon>Pseudomonadati</taxon>
        <taxon>Thermodesulfobacteriota</taxon>
        <taxon>Desulfovibrionia</taxon>
        <taxon>Desulfovibrionales</taxon>
        <taxon>Desulfovibrionaceae</taxon>
        <taxon>Desulfobaculum</taxon>
    </lineage>
</organism>
<dbReference type="STRING" id="1121442.SAMN02745702_01500"/>
<evidence type="ECO:0000256" key="3">
    <source>
        <dbReference type="ARBA" id="ARBA00009759"/>
    </source>
</evidence>
<evidence type="ECO:0000256" key="2">
    <source>
        <dbReference type="ARBA" id="ARBA00001946"/>
    </source>
</evidence>
<reference evidence="9 10" key="1">
    <citation type="submission" date="2017-02" db="EMBL/GenBank/DDBJ databases">
        <authorList>
            <person name="Peterson S.W."/>
        </authorList>
    </citation>
    <scope>NUCLEOTIDE SEQUENCE [LARGE SCALE GENOMIC DNA]</scope>
    <source>
        <strain evidence="9 10">DSM 18034</strain>
    </source>
</reference>
<dbReference type="InterPro" id="IPR033942">
    <property type="entry name" value="IMPase"/>
</dbReference>
<dbReference type="Gene3D" id="3.30.540.10">
    <property type="entry name" value="Fructose-1,6-Bisphosphatase, subunit A, domain 1"/>
    <property type="match status" value="1"/>
</dbReference>
<dbReference type="PROSITE" id="PS00630">
    <property type="entry name" value="IMP_2"/>
    <property type="match status" value="1"/>
</dbReference>
<evidence type="ECO:0000256" key="5">
    <source>
        <dbReference type="ARBA" id="ARBA00022801"/>
    </source>
</evidence>
<evidence type="ECO:0000256" key="7">
    <source>
        <dbReference type="PIRSR" id="PIRSR600760-2"/>
    </source>
</evidence>
<dbReference type="PROSITE" id="PS00629">
    <property type="entry name" value="IMP_1"/>
    <property type="match status" value="1"/>
</dbReference>
<dbReference type="InterPro" id="IPR000760">
    <property type="entry name" value="Inositol_monophosphatase-like"/>
</dbReference>
<dbReference type="GO" id="GO:0046854">
    <property type="term" value="P:phosphatidylinositol phosphate biosynthetic process"/>
    <property type="evidence" value="ECO:0007669"/>
    <property type="project" value="InterPro"/>
</dbReference>
<dbReference type="AlphaFoldDB" id="A0A1T4W2H8"/>
<gene>
    <name evidence="9" type="ORF">SAMN02745702_01500</name>
</gene>
<feature type="binding site" evidence="7">
    <location>
        <position position="89"/>
    </location>
    <ligand>
        <name>Mg(2+)</name>
        <dbReference type="ChEBI" id="CHEBI:18420"/>
        <label>1</label>
        <note>catalytic</note>
    </ligand>
</feature>
<dbReference type="CDD" id="cd01639">
    <property type="entry name" value="IMPase"/>
    <property type="match status" value="1"/>
</dbReference>
<dbReference type="Pfam" id="PF00459">
    <property type="entry name" value="Inositol_P"/>
    <property type="match status" value="1"/>
</dbReference>
<dbReference type="GO" id="GO:0006020">
    <property type="term" value="P:inositol metabolic process"/>
    <property type="evidence" value="ECO:0007669"/>
    <property type="project" value="TreeGrafter"/>
</dbReference>
<dbReference type="FunFam" id="3.40.190.80:FF:000020">
    <property type="entry name" value="Fructose-1,6-bisphosphatase/inositol-1-monophosphatase"/>
    <property type="match status" value="1"/>
</dbReference>
<proteinExistence type="inferred from homology"/>
<evidence type="ECO:0000313" key="9">
    <source>
        <dbReference type="EMBL" id="SKA71504.1"/>
    </source>
</evidence>
<comment type="catalytic activity">
    <reaction evidence="1 8">
        <text>a myo-inositol phosphate + H2O = myo-inositol + phosphate</text>
        <dbReference type="Rhea" id="RHEA:24056"/>
        <dbReference type="ChEBI" id="CHEBI:15377"/>
        <dbReference type="ChEBI" id="CHEBI:17268"/>
        <dbReference type="ChEBI" id="CHEBI:43474"/>
        <dbReference type="ChEBI" id="CHEBI:84139"/>
        <dbReference type="EC" id="3.1.3.25"/>
    </reaction>
</comment>
<dbReference type="PANTHER" id="PTHR20854:SF4">
    <property type="entry name" value="INOSITOL-1-MONOPHOSPHATASE-RELATED"/>
    <property type="match status" value="1"/>
</dbReference>
<dbReference type="InterPro" id="IPR022337">
    <property type="entry name" value="Inositol_monophosphatase_SuhB"/>
</dbReference>
<protein>
    <recommendedName>
        <fullName evidence="8">Inositol-1-monophosphatase</fullName>
        <ecNumber evidence="8">3.1.3.25</ecNumber>
    </recommendedName>
</protein>
<dbReference type="InterPro" id="IPR020550">
    <property type="entry name" value="Inositol_monophosphatase_CS"/>
</dbReference>
<evidence type="ECO:0000256" key="1">
    <source>
        <dbReference type="ARBA" id="ARBA00001033"/>
    </source>
</evidence>
<dbReference type="Proteomes" id="UP000189733">
    <property type="component" value="Unassembled WGS sequence"/>
</dbReference>
<evidence type="ECO:0000256" key="8">
    <source>
        <dbReference type="RuleBase" id="RU364068"/>
    </source>
</evidence>
<keyword evidence="6 7" id="KW-0460">Magnesium</keyword>
<evidence type="ECO:0000313" key="10">
    <source>
        <dbReference type="Proteomes" id="UP000189733"/>
    </source>
</evidence>
<evidence type="ECO:0000256" key="4">
    <source>
        <dbReference type="ARBA" id="ARBA00022723"/>
    </source>
</evidence>
<dbReference type="OrthoDB" id="9785695at2"/>
<dbReference type="EMBL" id="FUYA01000004">
    <property type="protein sequence ID" value="SKA71504.1"/>
    <property type="molecule type" value="Genomic_DNA"/>
</dbReference>
<keyword evidence="4 7" id="KW-0479">Metal-binding</keyword>
<dbReference type="GO" id="GO:0007165">
    <property type="term" value="P:signal transduction"/>
    <property type="evidence" value="ECO:0007669"/>
    <property type="project" value="TreeGrafter"/>
</dbReference>
<feature type="binding site" evidence="7">
    <location>
        <position position="214"/>
    </location>
    <ligand>
        <name>Mg(2+)</name>
        <dbReference type="ChEBI" id="CHEBI:18420"/>
        <label>1</label>
        <note>catalytic</note>
    </ligand>
</feature>
<keyword evidence="10" id="KW-1185">Reference proteome</keyword>
<dbReference type="SUPFAM" id="SSF56655">
    <property type="entry name" value="Carbohydrate phosphatase"/>
    <property type="match status" value="1"/>
</dbReference>
<dbReference type="FunFam" id="3.30.540.10:FF:000003">
    <property type="entry name" value="Inositol-1-monophosphatase"/>
    <property type="match status" value="1"/>
</dbReference>
<dbReference type="GO" id="GO:0008934">
    <property type="term" value="F:inositol monophosphate 1-phosphatase activity"/>
    <property type="evidence" value="ECO:0007669"/>
    <property type="project" value="InterPro"/>
</dbReference>
<feature type="binding site" evidence="7">
    <location>
        <position position="70"/>
    </location>
    <ligand>
        <name>Mg(2+)</name>
        <dbReference type="ChEBI" id="CHEBI:18420"/>
        <label>1</label>
        <note>catalytic</note>
    </ligand>
</feature>
<accession>A0A1T4W2H8</accession>